<dbReference type="InterPro" id="IPR033248">
    <property type="entry name" value="Transketolase_C"/>
</dbReference>
<dbReference type="Pfam" id="PF02779">
    <property type="entry name" value="Transket_pyr"/>
    <property type="match status" value="1"/>
</dbReference>
<dbReference type="SMART" id="SM00861">
    <property type="entry name" value="Transket_pyr"/>
    <property type="match status" value="1"/>
</dbReference>
<dbReference type="FunFam" id="3.40.50.920:FF:000001">
    <property type="entry name" value="Pyruvate dehydrogenase E1 beta subunit"/>
    <property type="match status" value="1"/>
</dbReference>
<dbReference type="Proteomes" id="UP001161325">
    <property type="component" value="Unassembled WGS sequence"/>
</dbReference>
<dbReference type="InterPro" id="IPR005475">
    <property type="entry name" value="Transketolase-like_Pyr-bd"/>
</dbReference>
<dbReference type="PANTHER" id="PTHR42980:SF1">
    <property type="entry name" value="2-OXOISOVALERATE DEHYDROGENASE SUBUNIT BETA, MITOCHONDRIAL"/>
    <property type="match status" value="1"/>
</dbReference>
<dbReference type="InterPro" id="IPR009014">
    <property type="entry name" value="Transketo_C/PFOR_II"/>
</dbReference>
<dbReference type="EMBL" id="BRXS01000006">
    <property type="protein sequence ID" value="GLC27700.1"/>
    <property type="molecule type" value="Genomic_DNA"/>
</dbReference>
<evidence type="ECO:0000259" key="6">
    <source>
        <dbReference type="SMART" id="SM00861"/>
    </source>
</evidence>
<dbReference type="GO" id="GO:0007584">
    <property type="term" value="P:response to nutrient"/>
    <property type="evidence" value="ECO:0007669"/>
    <property type="project" value="TreeGrafter"/>
</dbReference>
<accession>A0AA37V2E4</accession>
<comment type="function">
    <text evidence="2">E1 component of the 2-oxoglutarate dehydrogenase (OGDH) complex which catalyzes the decarboxylation of 2-oxoglutarate, the first step in the conversion of 2-oxoglutarate to succinyl-CoA and CO(2).</text>
</comment>
<evidence type="ECO:0000256" key="5">
    <source>
        <dbReference type="ARBA" id="ARBA00023052"/>
    </source>
</evidence>
<gene>
    <name evidence="7" type="ORF">rosag_42130</name>
</gene>
<dbReference type="Gene3D" id="3.40.50.970">
    <property type="match status" value="2"/>
</dbReference>
<name>A0AA37V2E4_9BACT</name>
<evidence type="ECO:0000313" key="8">
    <source>
        <dbReference type="Proteomes" id="UP001161325"/>
    </source>
</evidence>
<dbReference type="InterPro" id="IPR001017">
    <property type="entry name" value="DH_E1"/>
</dbReference>
<dbReference type="GO" id="GO:0003863">
    <property type="term" value="F:branched-chain 2-oxo acid dehydrogenase activity"/>
    <property type="evidence" value="ECO:0007669"/>
    <property type="project" value="UniProtKB-EC"/>
</dbReference>
<dbReference type="SUPFAM" id="SSF52922">
    <property type="entry name" value="TK C-terminal domain-like"/>
    <property type="match status" value="1"/>
</dbReference>
<evidence type="ECO:0000256" key="2">
    <source>
        <dbReference type="ARBA" id="ARBA00003906"/>
    </source>
</evidence>
<dbReference type="GO" id="GO:0009083">
    <property type="term" value="P:branched-chain amino acid catabolic process"/>
    <property type="evidence" value="ECO:0007669"/>
    <property type="project" value="TreeGrafter"/>
</dbReference>
<dbReference type="Pfam" id="PF02780">
    <property type="entry name" value="Transketolase_C"/>
    <property type="match status" value="1"/>
</dbReference>
<keyword evidence="8" id="KW-1185">Reference proteome</keyword>
<evidence type="ECO:0000256" key="3">
    <source>
        <dbReference type="ARBA" id="ARBA00012277"/>
    </source>
</evidence>
<reference evidence="7" key="1">
    <citation type="submission" date="2022-08" db="EMBL/GenBank/DDBJ databases">
        <title>Draft genome sequencing of Roseisolibacter agri AW1220.</title>
        <authorList>
            <person name="Tobiishi Y."/>
            <person name="Tonouchi A."/>
        </authorList>
    </citation>
    <scope>NUCLEOTIDE SEQUENCE</scope>
    <source>
        <strain evidence="7">AW1220</strain>
    </source>
</reference>
<dbReference type="SUPFAM" id="SSF52518">
    <property type="entry name" value="Thiamin diphosphate-binding fold (THDP-binding)"/>
    <property type="match status" value="2"/>
</dbReference>
<protein>
    <recommendedName>
        <fullName evidence="3">3-methyl-2-oxobutanoate dehydrogenase (2-methylpropanoyl-transferring)</fullName>
        <ecNumber evidence="3">1.2.4.4</ecNumber>
    </recommendedName>
</protein>
<keyword evidence="5" id="KW-0786">Thiamine pyrophosphate</keyword>
<dbReference type="PANTHER" id="PTHR42980">
    <property type="entry name" value="2-OXOISOVALERATE DEHYDROGENASE SUBUNIT BETA-RELATED"/>
    <property type="match status" value="1"/>
</dbReference>
<evidence type="ECO:0000256" key="1">
    <source>
        <dbReference type="ARBA" id="ARBA00001964"/>
    </source>
</evidence>
<dbReference type="EC" id="1.2.4.4" evidence="3"/>
<sequence length="712" mass="76180">MAVRTRESAPRPSTTDALSARFDWRRVAHHVLASRALDDVEETTNRNKASVPREHLVLYQFSARGHDMGQVLLGSLMDRPHDAAGAYYRSRPLLLALGLPLDDALASPLGRSGGFSDGRDIGVVCNMPTRGGAVVLPMAGDVGGQYTPVAGWAQAIGYHRDVLGDASWAGSMGVALGGEASVATNGFWSALTMATTLRLPMLFYVEDNGLGISVRSHMQTPGANIAANLASFRDLFLRDGDGTEPAEAARLLAEGVDHVRSGAGPALVRLTVPRLSSHSGPDNQKAYRAAEDIAADEARDPLPKLKRHVIASGALTESDWSALEGEVARDVEAALAAARARPVSDPAKVKRFVVAEALQPGDAEAMGGMSDAERAALGGSEQAVEDGPTLRFAEAVRRTLARELEVNPKLLAFGEDVGVKGGVHLVTEGLQKRFGEARVFDTSLSEEGIIGRAVGMAYSGLVPVAEIQFRKYADPATEQLNNCGTVRWRTANRFAAPIVVRMPGGFGKDVGDPWHSLSDEVRFAHSLGWQVAIPSNAADAVGLLRAAMRSPNPTIFFEHRALLMTSDGSARYPGDDYVLPFGKAAVLREGTEVTLVTWGALVHRCREAAERLGDGVVELLDLRTVAPWDREAVLASVRKTGRCLIVHEDTQTAGFGAEIAGVLAQQAFWWLDAPVERYCVDDVPMPYHPTLLDAVLPSVDGVVARVEALRRA</sequence>
<organism evidence="7 8">
    <name type="scientific">Roseisolibacter agri</name>
    <dbReference type="NCBI Taxonomy" id="2014610"/>
    <lineage>
        <taxon>Bacteria</taxon>
        <taxon>Pseudomonadati</taxon>
        <taxon>Gemmatimonadota</taxon>
        <taxon>Gemmatimonadia</taxon>
        <taxon>Gemmatimonadales</taxon>
        <taxon>Gemmatimonadaceae</taxon>
        <taxon>Roseisolibacter</taxon>
    </lineage>
</organism>
<dbReference type="Pfam" id="PF00676">
    <property type="entry name" value="E1_dh"/>
    <property type="match status" value="1"/>
</dbReference>
<dbReference type="Gene3D" id="3.40.50.920">
    <property type="match status" value="1"/>
</dbReference>
<dbReference type="InterPro" id="IPR029061">
    <property type="entry name" value="THDP-binding"/>
</dbReference>
<dbReference type="AlphaFoldDB" id="A0AA37V2E4"/>
<proteinExistence type="predicted"/>
<evidence type="ECO:0000313" key="7">
    <source>
        <dbReference type="EMBL" id="GLC27700.1"/>
    </source>
</evidence>
<comment type="caution">
    <text evidence="7">The sequence shown here is derived from an EMBL/GenBank/DDBJ whole genome shotgun (WGS) entry which is preliminary data.</text>
</comment>
<feature type="domain" description="Transketolase-like pyrimidine-binding" evidence="6">
    <location>
        <begin position="390"/>
        <end position="565"/>
    </location>
</feature>
<comment type="cofactor">
    <cofactor evidence="1">
        <name>thiamine diphosphate</name>
        <dbReference type="ChEBI" id="CHEBI:58937"/>
    </cofactor>
</comment>
<evidence type="ECO:0000256" key="4">
    <source>
        <dbReference type="ARBA" id="ARBA00023002"/>
    </source>
</evidence>
<keyword evidence="4" id="KW-0560">Oxidoreductase</keyword>
<dbReference type="RefSeq" id="WP_284352134.1">
    <property type="nucleotide sequence ID" value="NZ_BRXS01000006.1"/>
</dbReference>